<dbReference type="OMA" id="INEMHAN"/>
<organism evidence="1 2">
    <name type="scientific">Dactylellina haptotyla (strain CBS 200.50)</name>
    <name type="common">Nematode-trapping fungus</name>
    <name type="synonym">Monacrosporium haptotylum</name>
    <dbReference type="NCBI Taxonomy" id="1284197"/>
    <lineage>
        <taxon>Eukaryota</taxon>
        <taxon>Fungi</taxon>
        <taxon>Dikarya</taxon>
        <taxon>Ascomycota</taxon>
        <taxon>Pezizomycotina</taxon>
        <taxon>Orbiliomycetes</taxon>
        <taxon>Orbiliales</taxon>
        <taxon>Orbiliaceae</taxon>
        <taxon>Dactylellina</taxon>
    </lineage>
</organism>
<evidence type="ECO:0008006" key="3">
    <source>
        <dbReference type="Google" id="ProtNLM"/>
    </source>
</evidence>
<dbReference type="HOGENOM" id="CLU_279501_0_0_1"/>
<gene>
    <name evidence="1" type="ORF">H072_4782</name>
</gene>
<dbReference type="eggNOG" id="ENOG502SMNF">
    <property type="taxonomic scope" value="Eukaryota"/>
</dbReference>
<evidence type="ECO:0000313" key="2">
    <source>
        <dbReference type="Proteomes" id="UP000015100"/>
    </source>
</evidence>
<comment type="caution">
    <text evidence="1">The sequence shown here is derived from an EMBL/GenBank/DDBJ whole genome shotgun (WGS) entry which is preliminary data.</text>
</comment>
<dbReference type="OrthoDB" id="20872at2759"/>
<dbReference type="STRING" id="1284197.S8C0U3"/>
<dbReference type="EMBL" id="AQGS01000254">
    <property type="protein sequence ID" value="EPS41262.1"/>
    <property type="molecule type" value="Genomic_DNA"/>
</dbReference>
<protein>
    <recommendedName>
        <fullName evidence="3">Heterokaryon incompatibility domain-containing protein</fullName>
    </recommendedName>
</protein>
<proteinExistence type="predicted"/>
<accession>S8C0U3</accession>
<reference evidence="2" key="2">
    <citation type="submission" date="2013-04" db="EMBL/GenBank/DDBJ databases">
        <title>Genomic mechanisms accounting for the adaptation to parasitism in nematode-trapping fungi.</title>
        <authorList>
            <person name="Ahren D.G."/>
        </authorList>
    </citation>
    <scope>NUCLEOTIDE SEQUENCE [LARGE SCALE GENOMIC DNA]</scope>
    <source>
        <strain evidence="2">CBS 200.50</strain>
    </source>
</reference>
<dbReference type="Proteomes" id="UP000015100">
    <property type="component" value="Unassembled WGS sequence"/>
</dbReference>
<evidence type="ECO:0000313" key="1">
    <source>
        <dbReference type="EMBL" id="EPS41262.1"/>
    </source>
</evidence>
<keyword evidence="2" id="KW-1185">Reference proteome</keyword>
<dbReference type="PANTHER" id="PTHR39596:SF2">
    <property type="entry name" value="HET DOMAIN PROTEIN (AFU_ORTHOLOGUE AFUA_1G17550)-RELATED"/>
    <property type="match status" value="1"/>
</dbReference>
<dbReference type="AlphaFoldDB" id="S8C0U3"/>
<name>S8C0U3_DACHA</name>
<sequence length="1072" mass="120465">MSCGLDPTTGRLVTDTVGSPGFLQSGSIYTDPNVQKTRDAWGEWAEQKNEKVNFDPKLTLPVPFDKNDPLLVQPLAKPSDICRNMVAREYYFPNGIQAADAAEYPARPVLNILAGICKASKVYVCDNEECVRNREHLDKIIPACDWSPFREWIIQAITCQKSLDPAERVSSGFFHLASALGSFYWVFDMIKRNPECSSTITGTFESTNDSIDSLDLFSVCEFIHWGLLVQENMGTESVVFEAWGQSMIPHRVAAKPISHALSRATDHENVICPNRLWSLSFISERGEHDLPMILELAGQHAQLEHMGHRSCTSGVCAYTSVDATRVKQLHRCEIETRDECRASKLHFDPVLLKVSMETGGGTAWSIDAPYEVSSKPYVAISHVWSDGTGIGLDAPGLVNRCLFKYMADIVRSLGCGAIWWDTISIPTDPRLRVKLINEMHANYSGAEYVLLHDDYLANVEWADDGSPCLAVVLSPWFTRGWTALEAAMAKRIKVIFKKPGSSELIVKDLDDEVLAKDPSGCHPAHWIASTMIRRLRRGDNIENVGDLLAILKPRHTSWPRDKMIIAGLLAGVQVDYNMSAATITKKIFQKIKKANLTSLMHGETTISESGGWSWCPSYIYDLKPAPPSEFEQGNTLFLQDNLFVDLEGTLGGCVWARKVKREDTWERRIVPLSTHPSVIFKIKTALTEWNDCFLLGMDPGPFLLVKVEARNENRLLRHFNGFLGCTFVGVVHAIGEPGIFQTFEGGQSEMRNVMIGRESNSYTETITHMYHSEFGTEVSSIEATGFLGGCIWVGDQYFRGEVLVPQRKDIRRQHQSTQPNFTRPGYLLHHMKVQQTPEGNAVGVVVTLEPHLGVSDDGVVTDISGTMLSDNLAYSTVKPTDTWPPKSIPESVRAGSFSRSAELIDAMFSREFFRIETENSISTYFALRSDLLDPSEELPFKGLWACFWSNDDFELHLFQQPNENQVNGLKLTSIQDKRPRGYMNMKMFQIREAIISNIRMSQEFPRLVHGELAVWGRRDPPKSGTKTNDIKTWTQAQFKLINKDAIDLISDPEEGVYLKYRRIAHKELLSDS</sequence>
<dbReference type="PANTHER" id="PTHR39596">
    <property type="match status" value="1"/>
</dbReference>
<reference evidence="1 2" key="1">
    <citation type="journal article" date="2013" name="PLoS Genet.">
        <title>Genomic mechanisms accounting for the adaptation to parasitism in nematode-trapping fungi.</title>
        <authorList>
            <person name="Meerupati T."/>
            <person name="Andersson K.M."/>
            <person name="Friman E."/>
            <person name="Kumar D."/>
            <person name="Tunlid A."/>
            <person name="Ahren D."/>
        </authorList>
    </citation>
    <scope>NUCLEOTIDE SEQUENCE [LARGE SCALE GENOMIC DNA]</scope>
    <source>
        <strain evidence="1 2">CBS 200.50</strain>
    </source>
</reference>